<protein>
    <recommendedName>
        <fullName evidence="4">Cellulose synthase</fullName>
    </recommendedName>
</protein>
<feature type="compositionally biased region" description="Basic and acidic residues" evidence="1">
    <location>
        <begin position="1"/>
        <end position="16"/>
    </location>
</feature>
<accession>A0ABY7TK52</accession>
<dbReference type="Pfam" id="PF03500">
    <property type="entry name" value="Cellsynth_D"/>
    <property type="match status" value="1"/>
</dbReference>
<evidence type="ECO:0000256" key="1">
    <source>
        <dbReference type="SAM" id="MobiDB-lite"/>
    </source>
</evidence>
<feature type="region of interest" description="Disordered" evidence="1">
    <location>
        <begin position="1"/>
        <end position="71"/>
    </location>
</feature>
<evidence type="ECO:0008006" key="4">
    <source>
        <dbReference type="Google" id="ProtNLM"/>
    </source>
</evidence>
<evidence type="ECO:0000313" key="3">
    <source>
        <dbReference type="Proteomes" id="UP001220395"/>
    </source>
</evidence>
<proteinExistence type="predicted"/>
<evidence type="ECO:0000313" key="2">
    <source>
        <dbReference type="EMBL" id="WCT73313.1"/>
    </source>
</evidence>
<dbReference type="Proteomes" id="UP001220395">
    <property type="component" value="Chromosome"/>
</dbReference>
<keyword evidence="3" id="KW-1185">Reference proteome</keyword>
<dbReference type="EMBL" id="CP117411">
    <property type="protein sequence ID" value="WCT73313.1"/>
    <property type="molecule type" value="Genomic_DNA"/>
</dbReference>
<dbReference type="InterPro" id="IPR038470">
    <property type="entry name" value="Cellsynth_D_sf"/>
</dbReference>
<sequence length="227" mass="24248">MIFASRDDKPTKKSEGAPEPELPPDVAPHTELGAPPLTTAIPEPHVEAMTPELPPASSYAPLDPPPAEPPAMALHEHAATLPPPNAPFAVTTALVVALLDELAEVAAGSQGRNFLTALGRRIALRHPLAMPTNLVEMEAQLNGVWHLLGWGKTRLLAGQGGIRIVHHDWPAALAGDDTSHWPDAFPILLSGAYHAWFQALGAPDDLVTEVTALNRMAIELHHGPREH</sequence>
<name>A0ABY7TK52_9SPHN</name>
<reference evidence="2 3" key="1">
    <citation type="submission" date="2023-02" db="EMBL/GenBank/DDBJ databases">
        <title>Genome sequence of Sphingomonas naphthae.</title>
        <authorList>
            <person name="Kim S."/>
            <person name="Heo J."/>
            <person name="Kwon S.-W."/>
        </authorList>
    </citation>
    <scope>NUCLEOTIDE SEQUENCE [LARGE SCALE GENOMIC DNA]</scope>
    <source>
        <strain evidence="2 3">KACC 18716</strain>
    </source>
</reference>
<dbReference type="InterPro" id="IPR022798">
    <property type="entry name" value="BcsD_bac"/>
</dbReference>
<organism evidence="2 3">
    <name type="scientific">Sphingomonas naphthae</name>
    <dbReference type="NCBI Taxonomy" id="1813468"/>
    <lineage>
        <taxon>Bacteria</taxon>
        <taxon>Pseudomonadati</taxon>
        <taxon>Pseudomonadota</taxon>
        <taxon>Alphaproteobacteria</taxon>
        <taxon>Sphingomonadales</taxon>
        <taxon>Sphingomonadaceae</taxon>
        <taxon>Sphingomonas</taxon>
    </lineage>
</organism>
<dbReference type="RefSeq" id="WP_273687445.1">
    <property type="nucleotide sequence ID" value="NZ_CP117411.1"/>
</dbReference>
<gene>
    <name evidence="2" type="ORF">PQ455_17125</name>
</gene>
<dbReference type="Gene3D" id="3.30.70.2590">
    <property type="match status" value="1"/>
</dbReference>